<reference evidence="1 2" key="1">
    <citation type="journal article" date="2014" name="Am. J. Bot.">
        <title>Genome assembly and annotation for red clover (Trifolium pratense; Fabaceae).</title>
        <authorList>
            <person name="Istvanek J."/>
            <person name="Jaros M."/>
            <person name="Krenek A."/>
            <person name="Repkova J."/>
        </authorList>
    </citation>
    <scope>NUCLEOTIDE SEQUENCE [LARGE SCALE GENOMIC DNA]</scope>
    <source>
        <strain evidence="2">cv. Tatra</strain>
        <tissue evidence="1">Young leaves</tissue>
    </source>
</reference>
<dbReference type="Proteomes" id="UP000236291">
    <property type="component" value="Unassembled WGS sequence"/>
</dbReference>
<protein>
    <recommendedName>
        <fullName evidence="3">Cyclic nucleotide-binding domain-containing protein</fullName>
    </recommendedName>
</protein>
<comment type="caution">
    <text evidence="1">The sequence shown here is derived from an EMBL/GenBank/DDBJ whole genome shotgun (WGS) entry which is preliminary data.</text>
</comment>
<evidence type="ECO:0000313" key="2">
    <source>
        <dbReference type="Proteomes" id="UP000236291"/>
    </source>
</evidence>
<accession>A0A2K3K209</accession>
<dbReference type="AlphaFoldDB" id="A0A2K3K209"/>
<dbReference type="EMBL" id="ASHM01136197">
    <property type="protein sequence ID" value="PNX60333.1"/>
    <property type="molecule type" value="Genomic_DNA"/>
</dbReference>
<organism evidence="1 2">
    <name type="scientific">Trifolium pratense</name>
    <name type="common">Red clover</name>
    <dbReference type="NCBI Taxonomy" id="57577"/>
    <lineage>
        <taxon>Eukaryota</taxon>
        <taxon>Viridiplantae</taxon>
        <taxon>Streptophyta</taxon>
        <taxon>Embryophyta</taxon>
        <taxon>Tracheophyta</taxon>
        <taxon>Spermatophyta</taxon>
        <taxon>Magnoliopsida</taxon>
        <taxon>eudicotyledons</taxon>
        <taxon>Gunneridae</taxon>
        <taxon>Pentapetalae</taxon>
        <taxon>rosids</taxon>
        <taxon>fabids</taxon>
        <taxon>Fabales</taxon>
        <taxon>Fabaceae</taxon>
        <taxon>Papilionoideae</taxon>
        <taxon>50 kb inversion clade</taxon>
        <taxon>NPAAA clade</taxon>
        <taxon>Hologalegina</taxon>
        <taxon>IRL clade</taxon>
        <taxon>Trifolieae</taxon>
        <taxon>Trifolium</taxon>
    </lineage>
</organism>
<name>A0A2K3K209_TRIPR</name>
<evidence type="ECO:0008006" key="3">
    <source>
        <dbReference type="Google" id="ProtNLM"/>
    </source>
</evidence>
<evidence type="ECO:0000313" key="1">
    <source>
        <dbReference type="EMBL" id="PNX60333.1"/>
    </source>
</evidence>
<proteinExistence type="predicted"/>
<sequence length="95" mass="11031">MEVSSKYTSVEMVRSFRKAVKLSDSLLREDLIITEPVKEGEFVFSKNDTPPDYFYLYTGVIQPLNIWLPFTSFEAEMLKALTWIPLLAFSSHFTK</sequence>
<reference evidence="1 2" key="2">
    <citation type="journal article" date="2017" name="Front. Plant Sci.">
        <title>Gene Classification and Mining of Molecular Markers Useful in Red Clover (Trifolium pratense) Breeding.</title>
        <authorList>
            <person name="Istvanek J."/>
            <person name="Dluhosova J."/>
            <person name="Dluhos P."/>
            <person name="Patkova L."/>
            <person name="Nedelnik J."/>
            <person name="Repkova J."/>
        </authorList>
    </citation>
    <scope>NUCLEOTIDE SEQUENCE [LARGE SCALE GENOMIC DNA]</scope>
    <source>
        <strain evidence="2">cv. Tatra</strain>
        <tissue evidence="1">Young leaves</tissue>
    </source>
</reference>
<gene>
    <name evidence="1" type="ORF">L195_g060131</name>
</gene>